<proteinExistence type="predicted"/>
<protein>
    <submittedName>
        <fullName evidence="1">Uncharacterized protein</fullName>
    </submittedName>
</protein>
<name>D1QTY3_9BACT</name>
<dbReference type="Proteomes" id="UP000004079">
    <property type="component" value="Unassembled WGS sequence"/>
</dbReference>
<dbReference type="EMBL" id="ACUZ02000039">
    <property type="protein sequence ID" value="EFB31313.1"/>
    <property type="molecule type" value="Genomic_DNA"/>
</dbReference>
<evidence type="ECO:0000313" key="2">
    <source>
        <dbReference type="Proteomes" id="UP000004079"/>
    </source>
</evidence>
<dbReference type="HOGENOM" id="CLU_3237759_0_0_10"/>
<reference evidence="1 2" key="1">
    <citation type="submission" date="2009-11" db="EMBL/GenBank/DDBJ databases">
        <authorList>
            <person name="Weinstock G."/>
            <person name="Sodergren E."/>
            <person name="Clifton S."/>
            <person name="Fulton L."/>
            <person name="Fulton B."/>
            <person name="Courtney L."/>
            <person name="Fronick C."/>
            <person name="Harrison M."/>
            <person name="Strong C."/>
            <person name="Farmer C."/>
            <person name="Delahaunty K."/>
            <person name="Markovic C."/>
            <person name="Hall O."/>
            <person name="Minx P."/>
            <person name="Tomlinson C."/>
            <person name="Mitreva M."/>
            <person name="Nelson J."/>
            <person name="Hou S."/>
            <person name="Wollam A."/>
            <person name="Pepin K.H."/>
            <person name="Johnson M."/>
            <person name="Bhonagiri V."/>
            <person name="Nash W.E."/>
            <person name="Warren W."/>
            <person name="Chinwalla A."/>
            <person name="Mardis E.R."/>
            <person name="Wilson R.K."/>
        </authorList>
    </citation>
    <scope>NUCLEOTIDE SEQUENCE [LARGE SCALE GENOMIC DNA]</scope>
    <source>
        <strain evidence="1 2">F0302</strain>
    </source>
</reference>
<comment type="caution">
    <text evidence="1">The sequence shown here is derived from an EMBL/GenBank/DDBJ whole genome shotgun (WGS) entry which is preliminary data.</text>
</comment>
<gene>
    <name evidence="1" type="ORF">HMPREF0971_02465</name>
</gene>
<dbReference type="AlphaFoldDB" id="D1QTY3"/>
<evidence type="ECO:0000313" key="1">
    <source>
        <dbReference type="EMBL" id="EFB31313.1"/>
    </source>
</evidence>
<accession>D1QTY3</accession>
<dbReference type="STRING" id="649760.HMPREF0971_02465"/>
<organism evidence="1 2">
    <name type="scientific">Segatella oris F0302</name>
    <dbReference type="NCBI Taxonomy" id="649760"/>
    <lineage>
        <taxon>Bacteria</taxon>
        <taxon>Pseudomonadati</taxon>
        <taxon>Bacteroidota</taxon>
        <taxon>Bacteroidia</taxon>
        <taxon>Bacteroidales</taxon>
        <taxon>Prevotellaceae</taxon>
        <taxon>Segatella</taxon>
    </lineage>
</organism>
<sequence length="43" mass="5213">MKYFEYFKNMTKIPYYLPPYPTTLKRAGCWDIANILRVDCYGK</sequence>